<gene>
    <name evidence="6" type="primary">rpl24</name>
</gene>
<evidence type="ECO:0000256" key="1">
    <source>
        <dbReference type="ARBA" id="ARBA00010618"/>
    </source>
</evidence>
<keyword evidence="6" id="KW-0934">Plastid</keyword>
<dbReference type="PANTHER" id="PTHR12903">
    <property type="entry name" value="MITOCHONDRIAL RIBOSOMAL PROTEIN L24"/>
    <property type="match status" value="1"/>
</dbReference>
<dbReference type="GO" id="GO:0005840">
    <property type="term" value="C:ribosome"/>
    <property type="evidence" value="ECO:0007669"/>
    <property type="project" value="UniProtKB-KW"/>
</dbReference>
<geneLocation type="plastid" evidence="6"/>
<reference evidence="6" key="1">
    <citation type="journal article" date="2017" name="Genome Biol. Evol.">
        <title>Evolutionary Dynamics of Cryptophyte Plastid Genomes.</title>
        <authorList>
            <person name="Kim J.I."/>
            <person name="Moore C.E."/>
            <person name="Archibald J.M."/>
            <person name="Bhattacharya D."/>
            <person name="Yi G."/>
            <person name="Yoon H.S."/>
            <person name="Shin W."/>
        </authorList>
    </citation>
    <scope>NUCLEOTIDE SEQUENCE</scope>
    <source>
        <strain evidence="6">CCMP1868</strain>
    </source>
</reference>
<dbReference type="NCBIfam" id="TIGR01079">
    <property type="entry name" value="rplX_bact"/>
    <property type="match status" value="1"/>
</dbReference>
<keyword evidence="2 4" id="KW-0689">Ribosomal protein</keyword>
<dbReference type="EMBL" id="KY856940">
    <property type="protein sequence ID" value="ASO75973.1"/>
    <property type="molecule type" value="Genomic_DNA"/>
</dbReference>
<name>A0A222AHY8_9CRYP</name>
<dbReference type="InterPro" id="IPR008991">
    <property type="entry name" value="Translation_prot_SH3-like_sf"/>
</dbReference>
<proteinExistence type="inferred from homology"/>
<dbReference type="Pfam" id="PF17136">
    <property type="entry name" value="ribosomal_L24"/>
    <property type="match status" value="1"/>
</dbReference>
<evidence type="ECO:0000256" key="2">
    <source>
        <dbReference type="ARBA" id="ARBA00022980"/>
    </source>
</evidence>
<feature type="domain" description="KOW" evidence="5">
    <location>
        <begin position="10"/>
        <end position="37"/>
    </location>
</feature>
<dbReference type="InterPro" id="IPR005825">
    <property type="entry name" value="Ribosomal_uL24_CS"/>
</dbReference>
<dbReference type="InterPro" id="IPR005824">
    <property type="entry name" value="KOW"/>
</dbReference>
<evidence type="ECO:0000259" key="5">
    <source>
        <dbReference type="SMART" id="SM00739"/>
    </source>
</evidence>
<comment type="similarity">
    <text evidence="1 4">Belongs to the universal ribosomal protein uL24 family.</text>
</comment>
<dbReference type="InterPro" id="IPR041988">
    <property type="entry name" value="Ribosomal_uL24_KOW"/>
</dbReference>
<dbReference type="CDD" id="cd06089">
    <property type="entry name" value="KOW_RPL26"/>
    <property type="match status" value="1"/>
</dbReference>
<organism evidence="6">
    <name type="scientific">Storeatula sp. CCMP1868</name>
    <dbReference type="NCBI Taxonomy" id="195070"/>
    <lineage>
        <taxon>Eukaryota</taxon>
        <taxon>Cryptophyceae</taxon>
        <taxon>Pyrenomonadales</taxon>
        <taxon>Pyrenomonadaceae</taxon>
        <taxon>Storeatula</taxon>
    </lineage>
</organism>
<dbReference type="GO" id="GO:0003735">
    <property type="term" value="F:structural constituent of ribosome"/>
    <property type="evidence" value="ECO:0007669"/>
    <property type="project" value="InterPro"/>
</dbReference>
<sequence>MQKKQKSSVHIKKGDTVKILTGKDRGKIGEITKIIKNSNQVVVQDINVKKKHVKPRKEGEIGKILQFEAPIHSSNVMVYNPENQLASRVSYQKDESGKKVRVLKKLLNTK</sequence>
<dbReference type="PROSITE" id="PS01108">
    <property type="entry name" value="RIBOSOMAL_L24"/>
    <property type="match status" value="1"/>
</dbReference>
<dbReference type="SMART" id="SM00739">
    <property type="entry name" value="KOW"/>
    <property type="match status" value="1"/>
</dbReference>
<dbReference type="GO" id="GO:1990904">
    <property type="term" value="C:ribonucleoprotein complex"/>
    <property type="evidence" value="ECO:0007669"/>
    <property type="project" value="UniProtKB-KW"/>
</dbReference>
<dbReference type="GO" id="GO:0003723">
    <property type="term" value="F:RNA binding"/>
    <property type="evidence" value="ECO:0007669"/>
    <property type="project" value="InterPro"/>
</dbReference>
<keyword evidence="3 4" id="KW-0687">Ribonucleoprotein</keyword>
<dbReference type="SUPFAM" id="SSF50104">
    <property type="entry name" value="Translation proteins SH3-like domain"/>
    <property type="match status" value="1"/>
</dbReference>
<dbReference type="InterPro" id="IPR003256">
    <property type="entry name" value="Ribosomal_uL24"/>
</dbReference>
<dbReference type="InterPro" id="IPR014722">
    <property type="entry name" value="Rib_uL2_dom2"/>
</dbReference>
<dbReference type="HAMAP" id="MF_01326_B">
    <property type="entry name" value="Ribosomal_uL24_B"/>
    <property type="match status" value="1"/>
</dbReference>
<dbReference type="Gene3D" id="2.30.30.30">
    <property type="match status" value="1"/>
</dbReference>
<evidence type="ECO:0000313" key="6">
    <source>
        <dbReference type="EMBL" id="ASO75973.1"/>
    </source>
</evidence>
<evidence type="ECO:0000256" key="4">
    <source>
        <dbReference type="RuleBase" id="RU003477"/>
    </source>
</evidence>
<dbReference type="InterPro" id="IPR057264">
    <property type="entry name" value="Ribosomal_uL24_C"/>
</dbReference>
<accession>A0A222AHY8</accession>
<dbReference type="GO" id="GO:0006412">
    <property type="term" value="P:translation"/>
    <property type="evidence" value="ECO:0007669"/>
    <property type="project" value="InterPro"/>
</dbReference>
<evidence type="ECO:0000256" key="3">
    <source>
        <dbReference type="ARBA" id="ARBA00023274"/>
    </source>
</evidence>
<dbReference type="AlphaFoldDB" id="A0A222AHY8"/>
<dbReference type="Pfam" id="PF00467">
    <property type="entry name" value="KOW"/>
    <property type="match status" value="1"/>
</dbReference>
<protein>
    <submittedName>
        <fullName evidence="6">Ribosomal protein L24</fullName>
    </submittedName>
</protein>